<accession>A0A9Q8VJ72</accession>
<evidence type="ECO:0000313" key="2">
    <source>
        <dbReference type="Proteomes" id="UP001142430"/>
    </source>
</evidence>
<organism evidence="1 2">
    <name type="scientific">Saguinine gammaherpesvirus 1</name>
    <dbReference type="NCBI Taxonomy" id="2169901"/>
    <lineage>
        <taxon>Viruses</taxon>
        <taxon>Duplodnaviria</taxon>
        <taxon>Heunggongvirae</taxon>
        <taxon>Peploviricota</taxon>
        <taxon>Herviviricetes</taxon>
        <taxon>Herpesvirales</taxon>
        <taxon>Orthoherpesviridae</taxon>
        <taxon>Gammaherpesvirinae</taxon>
    </lineage>
</organism>
<reference evidence="1" key="1">
    <citation type="submission" date="2021-09" db="EMBL/GenBank/DDBJ databases">
        <title>The complete genome of the Saguinine gammaherpesvirus 1 (SgGHV-1).</title>
        <authorList>
            <person name="Marti-Carreras J."/>
            <person name="Maes P."/>
        </authorList>
    </citation>
    <scope>NUCLEOTIDE SEQUENCE</scope>
    <source>
        <strain evidence="1">S338D</strain>
    </source>
</reference>
<sequence length="72" mass="8097">MVRKSPRMISHSFNFLIMRDLVSVGGQVVGEECLWCKTRGSSTVCEIHAEVNRRSWDTGGLSSIKHIKGQLH</sequence>
<protein>
    <submittedName>
        <fullName evidence="1">Uncharacterized protein</fullName>
    </submittedName>
</protein>
<evidence type="ECO:0000313" key="1">
    <source>
        <dbReference type="EMBL" id="UNP64435.1"/>
    </source>
</evidence>
<dbReference type="EMBL" id="OK337614">
    <property type="protein sequence ID" value="UNP64435.1"/>
    <property type="molecule type" value="Genomic_DNA"/>
</dbReference>
<proteinExistence type="predicted"/>
<name>A0A9Q8VJ72_9GAMA</name>
<dbReference type="Proteomes" id="UP001142430">
    <property type="component" value="Segment"/>
</dbReference>